<dbReference type="Gene3D" id="3.40.50.300">
    <property type="entry name" value="P-loop containing nucleotide triphosphate hydrolases"/>
    <property type="match status" value="1"/>
</dbReference>
<protein>
    <recommendedName>
        <fullName evidence="7">Origin recognition complex subunit 4 C-terminal domain-containing protein</fullName>
    </recommendedName>
</protein>
<dbReference type="OMA" id="MVYARWE"/>
<keyword evidence="5" id="KW-0539">Nucleus</keyword>
<name>K3WCA8_GLOUD</name>
<dbReference type="Pfam" id="PF14629">
    <property type="entry name" value="ORC4_C"/>
    <property type="match status" value="1"/>
</dbReference>
<accession>K3WCA8</accession>
<dbReference type="InterPro" id="IPR027417">
    <property type="entry name" value="P-loop_NTPase"/>
</dbReference>
<feature type="region of interest" description="Disordered" evidence="6">
    <location>
        <begin position="1"/>
        <end position="56"/>
    </location>
</feature>
<keyword evidence="9" id="KW-1185">Reference proteome</keyword>
<dbReference type="PANTHER" id="PTHR12087">
    <property type="entry name" value="ORIGIN RECOGNITION COMPLEX SUBUNIT 4"/>
    <property type="match status" value="1"/>
</dbReference>
<dbReference type="STRING" id="431595.K3WCA8"/>
<evidence type="ECO:0000256" key="4">
    <source>
        <dbReference type="ARBA" id="ARBA00023125"/>
    </source>
</evidence>
<feature type="domain" description="Origin recognition complex subunit 4 C-terminal" evidence="7">
    <location>
        <begin position="295"/>
        <end position="480"/>
    </location>
</feature>
<dbReference type="eggNOG" id="KOG2228">
    <property type="taxonomic scope" value="Eukaryota"/>
</dbReference>
<organism evidence="8 9">
    <name type="scientific">Globisporangium ultimum (strain ATCC 200006 / CBS 805.95 / DAOM BR144)</name>
    <name type="common">Pythium ultimum</name>
    <dbReference type="NCBI Taxonomy" id="431595"/>
    <lineage>
        <taxon>Eukaryota</taxon>
        <taxon>Sar</taxon>
        <taxon>Stramenopiles</taxon>
        <taxon>Oomycota</taxon>
        <taxon>Peronosporomycetes</taxon>
        <taxon>Pythiales</taxon>
        <taxon>Pythiaceae</taxon>
        <taxon>Globisporangium</taxon>
    </lineage>
</organism>
<evidence type="ECO:0000256" key="3">
    <source>
        <dbReference type="ARBA" id="ARBA00022705"/>
    </source>
</evidence>
<proteinExistence type="inferred from homology"/>
<dbReference type="PANTHER" id="PTHR12087:SF0">
    <property type="entry name" value="ORIGIN RECOGNITION COMPLEX SUBUNIT 4"/>
    <property type="match status" value="1"/>
</dbReference>
<dbReference type="InParanoid" id="K3WCA8"/>
<dbReference type="GO" id="GO:0006270">
    <property type="term" value="P:DNA replication initiation"/>
    <property type="evidence" value="ECO:0007669"/>
    <property type="project" value="TreeGrafter"/>
</dbReference>
<evidence type="ECO:0000259" key="7">
    <source>
        <dbReference type="Pfam" id="PF14629"/>
    </source>
</evidence>
<evidence type="ECO:0000313" key="8">
    <source>
        <dbReference type="EnsemblProtists" id="PYU1_T002599"/>
    </source>
</evidence>
<dbReference type="InterPro" id="IPR016527">
    <property type="entry name" value="ORC4"/>
</dbReference>
<sequence length="503" mass="56732">MFMAEQEGTAPNPTADADGASTQQQQLQVNGASTAQEPPEDDSAEASSAPSAADVTRQQVVSCRNALRHRLKSDLQSAVHVMGAENCVAQIELLFERTVQFGENQSGLLLGSVGSAKRAIVTQAMRNLRAKHGPFTHVYLNGTILQNEIEAFKEIIAQLTRDKAVKHPTLSYWNMYEYLKSLLAEKAAANEPVMVILDAFEQFAQESRSAKQLLLYNLLDWLQAYCFCFSKEIQMGVLGISDNFNVIDNLEKRVRSRFSSLQIVIERPSFHDTKKLLVAALTLRTIDWSQLPNSAVLRRPSPEFIQAFDAKVAALFQPPSPFHASLEFDYDIGKPQEFFLRVAASAVYYLSKEQPFLKAVHFEKAKRLLEQDHQLAILSTINDHGIALMIGMSHLEKDGQRFFTLEMVYHRWQQFYRKHDLLHQMPTRSEAQKALENLLRLQLVKDAGDAFKIGRAKHAAPESLQPEYRVVHLNFAPRTLEGMIRNRSIKCSTAMVEWAVNGS</sequence>
<dbReference type="VEuPathDB" id="FungiDB:PYU1_G002596"/>
<reference evidence="9" key="2">
    <citation type="submission" date="2010-04" db="EMBL/GenBank/DDBJ databases">
        <authorList>
            <person name="Buell R."/>
            <person name="Hamilton J."/>
            <person name="Hostetler J."/>
        </authorList>
    </citation>
    <scope>NUCLEOTIDE SEQUENCE [LARGE SCALE GENOMIC DNA]</scope>
    <source>
        <strain evidence="9">DAOM:BR144</strain>
    </source>
</reference>
<feature type="compositionally biased region" description="Low complexity" evidence="6">
    <location>
        <begin position="45"/>
        <end position="54"/>
    </location>
</feature>
<evidence type="ECO:0000256" key="6">
    <source>
        <dbReference type="SAM" id="MobiDB-lite"/>
    </source>
</evidence>
<evidence type="ECO:0000256" key="5">
    <source>
        <dbReference type="ARBA" id="ARBA00023242"/>
    </source>
</evidence>
<dbReference type="GO" id="GO:0005664">
    <property type="term" value="C:nuclear origin of replication recognition complex"/>
    <property type="evidence" value="ECO:0007669"/>
    <property type="project" value="TreeGrafter"/>
</dbReference>
<dbReference type="EnsemblProtists" id="PYU1_T002599">
    <property type="protein sequence ID" value="PYU1_T002599"/>
    <property type="gene ID" value="PYU1_G002596"/>
</dbReference>
<evidence type="ECO:0000256" key="1">
    <source>
        <dbReference type="ARBA" id="ARBA00004123"/>
    </source>
</evidence>
<dbReference type="GO" id="GO:0003688">
    <property type="term" value="F:DNA replication origin binding"/>
    <property type="evidence" value="ECO:0007669"/>
    <property type="project" value="TreeGrafter"/>
</dbReference>
<reference evidence="8" key="3">
    <citation type="submission" date="2014-11" db="UniProtKB">
        <authorList>
            <consortium name="EnsemblProtists"/>
        </authorList>
    </citation>
    <scope>IDENTIFICATION</scope>
    <source>
        <strain evidence="8">DAOM BR144</strain>
    </source>
</reference>
<dbReference type="SUPFAM" id="SSF52540">
    <property type="entry name" value="P-loop containing nucleoside triphosphate hydrolases"/>
    <property type="match status" value="1"/>
</dbReference>
<evidence type="ECO:0000313" key="9">
    <source>
        <dbReference type="Proteomes" id="UP000019132"/>
    </source>
</evidence>
<keyword evidence="4" id="KW-0238">DNA-binding</keyword>
<dbReference type="HOGENOM" id="CLU_007115_0_1_1"/>
<comment type="similarity">
    <text evidence="2">Belongs to the ORC4 family.</text>
</comment>
<comment type="subcellular location">
    <subcellularLocation>
        <location evidence="1">Nucleus</location>
    </subcellularLocation>
</comment>
<reference evidence="9" key="1">
    <citation type="journal article" date="2010" name="Genome Biol.">
        <title>Genome sequence of the necrotrophic plant pathogen Pythium ultimum reveals original pathogenicity mechanisms and effector repertoire.</title>
        <authorList>
            <person name="Levesque C.A."/>
            <person name="Brouwer H."/>
            <person name="Cano L."/>
            <person name="Hamilton J.P."/>
            <person name="Holt C."/>
            <person name="Huitema E."/>
            <person name="Raffaele S."/>
            <person name="Robideau G.P."/>
            <person name="Thines M."/>
            <person name="Win J."/>
            <person name="Zerillo M.M."/>
            <person name="Beakes G.W."/>
            <person name="Boore J.L."/>
            <person name="Busam D."/>
            <person name="Dumas B."/>
            <person name="Ferriera S."/>
            <person name="Fuerstenberg S.I."/>
            <person name="Gachon C.M."/>
            <person name="Gaulin E."/>
            <person name="Govers F."/>
            <person name="Grenville-Briggs L."/>
            <person name="Horner N."/>
            <person name="Hostetler J."/>
            <person name="Jiang R.H."/>
            <person name="Johnson J."/>
            <person name="Krajaejun T."/>
            <person name="Lin H."/>
            <person name="Meijer H.J."/>
            <person name="Moore B."/>
            <person name="Morris P."/>
            <person name="Phuntmart V."/>
            <person name="Puiu D."/>
            <person name="Shetty J."/>
            <person name="Stajich J.E."/>
            <person name="Tripathy S."/>
            <person name="Wawra S."/>
            <person name="van West P."/>
            <person name="Whitty B.R."/>
            <person name="Coutinho P.M."/>
            <person name="Henrissat B."/>
            <person name="Martin F."/>
            <person name="Thomas P.D."/>
            <person name="Tyler B.M."/>
            <person name="De Vries R.P."/>
            <person name="Kamoun S."/>
            <person name="Yandell M."/>
            <person name="Tisserat N."/>
            <person name="Buell C.R."/>
        </authorList>
    </citation>
    <scope>NUCLEOTIDE SEQUENCE</scope>
    <source>
        <strain evidence="9">DAOM:BR144</strain>
    </source>
</reference>
<feature type="compositionally biased region" description="Polar residues" evidence="6">
    <location>
        <begin position="20"/>
        <end position="36"/>
    </location>
</feature>
<dbReference type="InterPro" id="IPR032705">
    <property type="entry name" value="ORC4_C"/>
</dbReference>
<dbReference type="AlphaFoldDB" id="K3WCA8"/>
<keyword evidence="3" id="KW-0235">DNA replication</keyword>
<dbReference type="Proteomes" id="UP000019132">
    <property type="component" value="Unassembled WGS sequence"/>
</dbReference>
<evidence type="ECO:0000256" key="2">
    <source>
        <dbReference type="ARBA" id="ARBA00005334"/>
    </source>
</evidence>